<dbReference type="EMBL" id="VNJJ01000002">
    <property type="protein sequence ID" value="TVY03345.1"/>
    <property type="molecule type" value="Genomic_DNA"/>
</dbReference>
<evidence type="ECO:0000313" key="2">
    <source>
        <dbReference type="Proteomes" id="UP000316330"/>
    </source>
</evidence>
<dbReference type="Pfam" id="PF04308">
    <property type="entry name" value="RNaseH_like"/>
    <property type="match status" value="1"/>
</dbReference>
<gene>
    <name evidence="1" type="ORF">FPZ45_03590</name>
</gene>
<dbReference type="Proteomes" id="UP000316330">
    <property type="component" value="Unassembled WGS sequence"/>
</dbReference>
<keyword evidence="2" id="KW-1185">Reference proteome</keyword>
<organism evidence="1 2">
    <name type="scientific">Cohnella terricola</name>
    <dbReference type="NCBI Taxonomy" id="1289167"/>
    <lineage>
        <taxon>Bacteria</taxon>
        <taxon>Bacillati</taxon>
        <taxon>Bacillota</taxon>
        <taxon>Bacilli</taxon>
        <taxon>Bacillales</taxon>
        <taxon>Paenibacillaceae</taxon>
        <taxon>Cohnella</taxon>
    </lineage>
</organism>
<proteinExistence type="predicted"/>
<comment type="caution">
    <text evidence="1">The sequence shown here is derived from an EMBL/GenBank/DDBJ whole genome shotgun (WGS) entry which is preliminary data.</text>
</comment>
<reference evidence="1 2" key="1">
    <citation type="submission" date="2019-07" db="EMBL/GenBank/DDBJ databases">
        <authorList>
            <person name="Kim J."/>
        </authorList>
    </citation>
    <scope>NUCLEOTIDE SEQUENCE [LARGE SCALE GENOMIC DNA]</scope>
    <source>
        <strain evidence="1 2">G13</strain>
    </source>
</reference>
<evidence type="ECO:0000313" key="1">
    <source>
        <dbReference type="EMBL" id="TVY03345.1"/>
    </source>
</evidence>
<accession>A0A559JTY0</accession>
<dbReference type="OrthoDB" id="37369at2"/>
<dbReference type="AlphaFoldDB" id="A0A559JTY0"/>
<dbReference type="PANTHER" id="PTHR39961:SF1">
    <property type="entry name" value="DUF458 DOMAIN-CONTAINING PROTEIN"/>
    <property type="match status" value="1"/>
</dbReference>
<name>A0A559JTY0_9BACL</name>
<sequence>MTMMSTISKWDDLYFQNLSECGMSLDLVLERILRFISIDPKGSYQFIIGTDSQVHPGYTKFVTGIVIRRVGRGAWACYRQLAIPRQLASVREKLTLETSFSQRVAGYFEENALRNMGEIILPYAHQGATLETYIDIDAGMEPVISKTASYVHEMMEKVEGMGSYAPRVKPEAYVASSYANRYTKQRMVL</sequence>
<protein>
    <submittedName>
        <fullName evidence="1">Uncharacterized protein</fullName>
    </submittedName>
</protein>
<dbReference type="PANTHER" id="PTHR39961">
    <property type="entry name" value="HYPOTHETICAL CYTOSOLIC PROTEIN"/>
    <property type="match status" value="1"/>
</dbReference>
<dbReference type="InterPro" id="IPR007405">
    <property type="entry name" value="Phage_KVP40_Orf299"/>
</dbReference>